<dbReference type="EMBL" id="CAKOFQ010006653">
    <property type="protein sequence ID" value="CAH1954324.1"/>
    <property type="molecule type" value="Genomic_DNA"/>
</dbReference>
<dbReference type="OrthoDB" id="6780397at2759"/>
<name>A0A9P0JJI1_ACAOB</name>
<dbReference type="AlphaFoldDB" id="A0A9P0JJI1"/>
<proteinExistence type="predicted"/>
<sequence length="68" mass="7656">MFFGISPKIFSRTHSSVRQVIDRILNFDVKKKNSALKRNSSDCSVCSESSSWSSNSKNGVKKLAKFIK</sequence>
<comment type="caution">
    <text evidence="1">The sequence shown here is derived from an EMBL/GenBank/DDBJ whole genome shotgun (WGS) entry which is preliminary data.</text>
</comment>
<evidence type="ECO:0000313" key="1">
    <source>
        <dbReference type="EMBL" id="CAH1954324.1"/>
    </source>
</evidence>
<gene>
    <name evidence="1" type="ORF">ACAOBT_LOCUS489</name>
</gene>
<dbReference type="Proteomes" id="UP001152888">
    <property type="component" value="Unassembled WGS sequence"/>
</dbReference>
<reference evidence="1" key="1">
    <citation type="submission" date="2022-03" db="EMBL/GenBank/DDBJ databases">
        <authorList>
            <person name="Sayadi A."/>
        </authorList>
    </citation>
    <scope>NUCLEOTIDE SEQUENCE</scope>
</reference>
<protein>
    <submittedName>
        <fullName evidence="1">Uncharacterized protein</fullName>
    </submittedName>
</protein>
<keyword evidence="2" id="KW-1185">Reference proteome</keyword>
<organism evidence="1 2">
    <name type="scientific">Acanthoscelides obtectus</name>
    <name type="common">Bean weevil</name>
    <name type="synonym">Bruchus obtectus</name>
    <dbReference type="NCBI Taxonomy" id="200917"/>
    <lineage>
        <taxon>Eukaryota</taxon>
        <taxon>Metazoa</taxon>
        <taxon>Ecdysozoa</taxon>
        <taxon>Arthropoda</taxon>
        <taxon>Hexapoda</taxon>
        <taxon>Insecta</taxon>
        <taxon>Pterygota</taxon>
        <taxon>Neoptera</taxon>
        <taxon>Endopterygota</taxon>
        <taxon>Coleoptera</taxon>
        <taxon>Polyphaga</taxon>
        <taxon>Cucujiformia</taxon>
        <taxon>Chrysomeloidea</taxon>
        <taxon>Chrysomelidae</taxon>
        <taxon>Bruchinae</taxon>
        <taxon>Bruchini</taxon>
        <taxon>Acanthoscelides</taxon>
    </lineage>
</organism>
<accession>A0A9P0JJI1</accession>
<evidence type="ECO:0000313" key="2">
    <source>
        <dbReference type="Proteomes" id="UP001152888"/>
    </source>
</evidence>